<feature type="region of interest" description="Disordered" evidence="1">
    <location>
        <begin position="602"/>
        <end position="625"/>
    </location>
</feature>
<feature type="region of interest" description="Disordered" evidence="1">
    <location>
        <begin position="229"/>
        <end position="257"/>
    </location>
</feature>
<dbReference type="Proteomes" id="UP000315783">
    <property type="component" value="Unassembled WGS sequence"/>
</dbReference>
<reference evidence="4 5" key="1">
    <citation type="journal article" date="2019" name="Appl. Microbiol. Biotechnol.">
        <title>Genome sequence of Isaria javanica and comparative genome analysis insights into family S53 peptidase evolution in fungal entomopathogens.</title>
        <authorList>
            <person name="Lin R."/>
            <person name="Zhang X."/>
            <person name="Xin B."/>
            <person name="Zou M."/>
            <person name="Gao Y."/>
            <person name="Qin F."/>
            <person name="Hu Q."/>
            <person name="Xie B."/>
            <person name="Cheng X."/>
        </authorList>
    </citation>
    <scope>NUCLEOTIDE SEQUENCE [LARGE SCALE GENOMIC DNA]</scope>
    <source>
        <strain evidence="4 5">IJ1G</strain>
    </source>
</reference>
<feature type="signal peptide" evidence="2">
    <location>
        <begin position="1"/>
        <end position="19"/>
    </location>
</feature>
<feature type="domain" description="Inhibitor I9" evidence="3">
    <location>
        <begin position="28"/>
        <end position="108"/>
    </location>
</feature>
<evidence type="ECO:0000256" key="2">
    <source>
        <dbReference type="SAM" id="SignalP"/>
    </source>
</evidence>
<evidence type="ECO:0000313" key="4">
    <source>
        <dbReference type="EMBL" id="TQV95380.1"/>
    </source>
</evidence>
<feature type="chain" id="PRO_5022114658" evidence="2">
    <location>
        <begin position="20"/>
        <end position="639"/>
    </location>
</feature>
<dbReference type="EMBL" id="SPUK01000008">
    <property type="protein sequence ID" value="TQV95380.1"/>
    <property type="molecule type" value="Genomic_DNA"/>
</dbReference>
<organism evidence="4 5">
    <name type="scientific">Cordyceps javanica</name>
    <dbReference type="NCBI Taxonomy" id="43265"/>
    <lineage>
        <taxon>Eukaryota</taxon>
        <taxon>Fungi</taxon>
        <taxon>Dikarya</taxon>
        <taxon>Ascomycota</taxon>
        <taxon>Pezizomycotina</taxon>
        <taxon>Sordariomycetes</taxon>
        <taxon>Hypocreomycetidae</taxon>
        <taxon>Hypocreales</taxon>
        <taxon>Cordycipitaceae</taxon>
        <taxon>Cordyceps</taxon>
    </lineage>
</organism>
<keyword evidence="2" id="KW-0732">Signal</keyword>
<dbReference type="InterPro" id="IPR037045">
    <property type="entry name" value="S8pro/Inhibitor_I9_sf"/>
</dbReference>
<dbReference type="AlphaFoldDB" id="A0A545V0Y2"/>
<dbReference type="STRING" id="43265.A0A545V0Y2"/>
<dbReference type="Gene3D" id="3.30.70.80">
    <property type="entry name" value="Peptidase S8 propeptide/proteinase inhibitor I9"/>
    <property type="match status" value="1"/>
</dbReference>
<name>A0A545V0Y2_9HYPO</name>
<feature type="compositionally biased region" description="Polar residues" evidence="1">
    <location>
        <begin position="247"/>
        <end position="257"/>
    </location>
</feature>
<evidence type="ECO:0000256" key="1">
    <source>
        <dbReference type="SAM" id="MobiDB-lite"/>
    </source>
</evidence>
<protein>
    <submittedName>
        <fullName evidence="4">Subtilisin-like protease</fullName>
    </submittedName>
</protein>
<comment type="caution">
    <text evidence="4">The sequence shown here is derived from an EMBL/GenBank/DDBJ whole genome shotgun (WGS) entry which is preliminary data.</text>
</comment>
<keyword evidence="5" id="KW-1185">Reference proteome</keyword>
<dbReference type="SUPFAM" id="SSF54897">
    <property type="entry name" value="Protease propeptides/inhibitors"/>
    <property type="match status" value="1"/>
</dbReference>
<evidence type="ECO:0000313" key="5">
    <source>
        <dbReference type="Proteomes" id="UP000315783"/>
    </source>
</evidence>
<evidence type="ECO:0000259" key="3">
    <source>
        <dbReference type="Pfam" id="PF05922"/>
    </source>
</evidence>
<dbReference type="GO" id="GO:0008233">
    <property type="term" value="F:peptidase activity"/>
    <property type="evidence" value="ECO:0007669"/>
    <property type="project" value="UniProtKB-KW"/>
</dbReference>
<feature type="compositionally biased region" description="Basic and acidic residues" evidence="1">
    <location>
        <begin position="229"/>
        <end position="242"/>
    </location>
</feature>
<keyword evidence="4" id="KW-0378">Hydrolase</keyword>
<gene>
    <name evidence="4" type="ORF">IF1G_06367</name>
</gene>
<accession>A0A545V0Y2</accession>
<feature type="compositionally biased region" description="Basic and acidic residues" evidence="1">
    <location>
        <begin position="611"/>
        <end position="624"/>
    </location>
</feature>
<keyword evidence="4" id="KW-0645">Protease</keyword>
<dbReference type="Pfam" id="PF05922">
    <property type="entry name" value="Inhibitor_I9"/>
    <property type="match status" value="1"/>
</dbReference>
<dbReference type="InterPro" id="IPR010259">
    <property type="entry name" value="S8pro/Inhibitor_I9"/>
</dbReference>
<dbReference type="GO" id="GO:0006508">
    <property type="term" value="P:proteolysis"/>
    <property type="evidence" value="ECO:0007669"/>
    <property type="project" value="UniProtKB-KW"/>
</dbReference>
<dbReference type="OrthoDB" id="4863750at2759"/>
<sequence>MKLGYWPLAFGLALPNVAAAVTSEELGHIVVFKEGVKPEHIDRHIEDVHEMHRGVGARDGKDSGHGIHRIVRLKDIDFHGYTGKFSPENLDIIKKSPHVEFVEKDTIIVLPDAESRQRPAVESQPASVEPPMDYTSFGLLSRGQGYNSFLEKGKISEAVVWPEKKKRAEANDQMAVAGNDTAQDMTAFNFTYPTTDIGDFEGVDAVKYFTVPEPEELEELVQKELEELEEKRKKDGEEKKTPPELNARQSRNGNSNCAGTLQKDYKFVQDYNTYLKTLGIGGGATISGWGQSASLSGHYLNQATLNVNSLTYVVYINVEKQLTQPNGFQLNMKSYRAGKFFKVYGDRWVHSFKTGGKMVARVTFTSKEGAKITDVKAHAEAALSLWGAKGYLSADVRNSMKEASKHTNVEASLFFQGNLGAFMEKDKKSPKTISGSIEAVFEQLRWWGDIFESHACQHNHLYGPLLDEWSVVPGFADIEDSVEEIPRYDLAHIYALQILALLVKVEEQNTILQSAKDLDDSKKQEVSDAVIDMIEKSQDWVQSAAQDPKKAKRAARQLIRDFGTDFIDKYKGDVLKALVPVPAKPTAPVDCLHVGNTKYSKCMKQPQKPGETADGKEMLERCSQESKQAQQDCLAQLPK</sequence>
<proteinExistence type="predicted"/>